<name>A0A1U7CPS0_9BACT</name>
<dbReference type="InterPro" id="IPR029063">
    <property type="entry name" value="SAM-dependent_MTases_sf"/>
</dbReference>
<keyword evidence="3" id="KW-0808">Transferase</keyword>
<keyword evidence="4" id="KW-1185">Reference proteome</keyword>
<dbReference type="OrthoDB" id="9797252at2"/>
<evidence type="ECO:0000313" key="3">
    <source>
        <dbReference type="EMBL" id="APW60873.1"/>
    </source>
</evidence>
<dbReference type="Gene3D" id="3.40.50.150">
    <property type="entry name" value="Vaccinia Virus protein VP39"/>
    <property type="match status" value="1"/>
</dbReference>
<evidence type="ECO:0000256" key="1">
    <source>
        <dbReference type="SAM" id="MobiDB-lite"/>
    </source>
</evidence>
<dbReference type="GO" id="GO:0102082">
    <property type="term" value="F:demethylrebeccamycin--D-glucose O-methyltransferase activity"/>
    <property type="evidence" value="ECO:0007669"/>
    <property type="project" value="UniProtKB-EC"/>
</dbReference>
<keyword evidence="3" id="KW-0489">Methyltransferase</keyword>
<dbReference type="GO" id="GO:0032259">
    <property type="term" value="P:methylation"/>
    <property type="evidence" value="ECO:0007669"/>
    <property type="project" value="UniProtKB-KW"/>
</dbReference>
<proteinExistence type="predicted"/>
<dbReference type="RefSeq" id="WP_076345801.1">
    <property type="nucleotide sequence ID" value="NZ_CP019082.1"/>
</dbReference>
<dbReference type="KEGG" id="pbor:BSF38_02365"/>
<dbReference type="PANTHER" id="PTHR43591">
    <property type="entry name" value="METHYLTRANSFERASE"/>
    <property type="match status" value="1"/>
</dbReference>
<accession>A0A1U7CPS0</accession>
<evidence type="ECO:0000259" key="2">
    <source>
        <dbReference type="Pfam" id="PF08241"/>
    </source>
</evidence>
<dbReference type="CDD" id="cd02440">
    <property type="entry name" value="AdoMet_MTases"/>
    <property type="match status" value="1"/>
</dbReference>
<dbReference type="SUPFAM" id="SSF53335">
    <property type="entry name" value="S-adenosyl-L-methionine-dependent methyltransferases"/>
    <property type="match status" value="1"/>
</dbReference>
<dbReference type="AlphaFoldDB" id="A0A1U7CPS0"/>
<reference evidence="4" key="1">
    <citation type="submission" date="2016-12" db="EMBL/GenBank/DDBJ databases">
        <title>Comparative genomics of four Isosphaeraceae planctomycetes: a common pool of plasmids and glycoside hydrolase genes.</title>
        <authorList>
            <person name="Ivanova A."/>
        </authorList>
    </citation>
    <scope>NUCLEOTIDE SEQUENCE [LARGE SCALE GENOMIC DNA]</scope>
    <source>
        <strain evidence="4">PX4</strain>
    </source>
</reference>
<sequence>MSDSDQTRTKAAYSLQWNRFRIIRDAEDRATFANRTGFGDADLAGKFVLDGGCGMGRYLRVAAGRGARLIVGIDLSQAVDAARELTAGLAEVAIARGDLLRPPFAAGSFDLIYSIGVIDHTPDPRSAFLELARLLKPGGRIAIWIYERESPIVERIMNAQRAISTRLPLGVLLALCRLSAPIGLWKRRLMASRRRPVERFGVALHALTIGVSMHPDAEVRVCDTLDWYAPKYLSRHTVDEVAGWFAEAGLRDVVDLSRSQAFHHEGQGNGVNLSGRRPDAAEAVGDEPSRPGLTA</sequence>
<dbReference type="Proteomes" id="UP000186309">
    <property type="component" value="Chromosome"/>
</dbReference>
<dbReference type="InterPro" id="IPR013216">
    <property type="entry name" value="Methyltransf_11"/>
</dbReference>
<feature type="region of interest" description="Disordered" evidence="1">
    <location>
        <begin position="265"/>
        <end position="295"/>
    </location>
</feature>
<evidence type="ECO:0000313" key="4">
    <source>
        <dbReference type="Proteomes" id="UP000186309"/>
    </source>
</evidence>
<dbReference type="Pfam" id="PF08241">
    <property type="entry name" value="Methyltransf_11"/>
    <property type="match status" value="1"/>
</dbReference>
<dbReference type="EC" id="2.1.1.164" evidence="3"/>
<dbReference type="STRING" id="1387353.BSF38_02365"/>
<protein>
    <submittedName>
        <fullName evidence="3">Demethylrebeccamycin-D-glucose O-methyltransferase</fullName>
        <ecNumber evidence="3">2.1.1.164</ecNumber>
    </submittedName>
</protein>
<feature type="domain" description="Methyltransferase type 11" evidence="2">
    <location>
        <begin position="49"/>
        <end position="143"/>
    </location>
</feature>
<dbReference type="EMBL" id="CP019082">
    <property type="protein sequence ID" value="APW60873.1"/>
    <property type="molecule type" value="Genomic_DNA"/>
</dbReference>
<dbReference type="GO" id="GO:0008757">
    <property type="term" value="F:S-adenosylmethionine-dependent methyltransferase activity"/>
    <property type="evidence" value="ECO:0007669"/>
    <property type="project" value="InterPro"/>
</dbReference>
<gene>
    <name evidence="3" type="primary">rebM_3</name>
    <name evidence="3" type="ORF">BSF38_02365</name>
</gene>
<organism evidence="3 4">
    <name type="scientific">Paludisphaera borealis</name>
    <dbReference type="NCBI Taxonomy" id="1387353"/>
    <lineage>
        <taxon>Bacteria</taxon>
        <taxon>Pseudomonadati</taxon>
        <taxon>Planctomycetota</taxon>
        <taxon>Planctomycetia</taxon>
        <taxon>Isosphaerales</taxon>
        <taxon>Isosphaeraceae</taxon>
        <taxon>Paludisphaera</taxon>
    </lineage>
</organism>